<keyword evidence="2" id="KW-0479">Metal-binding</keyword>
<dbReference type="CDD" id="cd03467">
    <property type="entry name" value="Rieske"/>
    <property type="match status" value="1"/>
</dbReference>
<dbReference type="PROSITE" id="PS51296">
    <property type="entry name" value="RIESKE"/>
    <property type="match status" value="1"/>
</dbReference>
<accession>A0A8J8CBE4</accession>
<evidence type="ECO:0000259" key="5">
    <source>
        <dbReference type="PROSITE" id="PS51296"/>
    </source>
</evidence>
<reference evidence="6" key="1">
    <citation type="submission" date="2021-06" db="EMBL/GenBank/DDBJ databases">
        <title>Halomicroarcula sp. F24A a new haloarchaeum isolated from saline soil.</title>
        <authorList>
            <person name="Duran-Viseras A."/>
            <person name="Sanchez-Porro C."/>
            <person name="Ventosa A."/>
        </authorList>
    </citation>
    <scope>NUCLEOTIDE SEQUENCE</scope>
    <source>
        <strain evidence="6">F24A</strain>
    </source>
</reference>
<dbReference type="AlphaFoldDB" id="A0A8J8CBE4"/>
<dbReference type="SUPFAM" id="SSF50022">
    <property type="entry name" value="ISP domain"/>
    <property type="match status" value="1"/>
</dbReference>
<gene>
    <name evidence="6" type="ORF">EGD98_01410</name>
</gene>
<proteinExistence type="predicted"/>
<keyword evidence="4" id="KW-0411">Iron-sulfur</keyword>
<evidence type="ECO:0000313" key="6">
    <source>
        <dbReference type="EMBL" id="MBX0302320.1"/>
    </source>
</evidence>
<dbReference type="GO" id="GO:0046872">
    <property type="term" value="F:metal ion binding"/>
    <property type="evidence" value="ECO:0007669"/>
    <property type="project" value="UniProtKB-KW"/>
</dbReference>
<name>A0A8J8CBE4_9EURY</name>
<evidence type="ECO:0000313" key="7">
    <source>
        <dbReference type="Proteomes" id="UP000783863"/>
    </source>
</evidence>
<dbReference type="InterPro" id="IPR017941">
    <property type="entry name" value="Rieske_2Fe-2S"/>
</dbReference>
<evidence type="ECO:0000256" key="2">
    <source>
        <dbReference type="ARBA" id="ARBA00022723"/>
    </source>
</evidence>
<dbReference type="EMBL" id="RKLQ01000001">
    <property type="protein sequence ID" value="MBX0302320.1"/>
    <property type="molecule type" value="Genomic_DNA"/>
</dbReference>
<evidence type="ECO:0000256" key="3">
    <source>
        <dbReference type="ARBA" id="ARBA00023004"/>
    </source>
</evidence>
<dbReference type="Gene3D" id="2.102.10.10">
    <property type="entry name" value="Rieske [2Fe-2S] iron-sulphur domain"/>
    <property type="match status" value="1"/>
</dbReference>
<dbReference type="Proteomes" id="UP000783863">
    <property type="component" value="Unassembled WGS sequence"/>
</dbReference>
<dbReference type="RefSeq" id="WP_220586560.1">
    <property type="nucleotide sequence ID" value="NZ_RKLQ01000001.1"/>
</dbReference>
<organism evidence="6 7">
    <name type="scientific">Haloarcula salinisoli</name>
    <dbReference type="NCBI Taxonomy" id="2487746"/>
    <lineage>
        <taxon>Archaea</taxon>
        <taxon>Methanobacteriati</taxon>
        <taxon>Methanobacteriota</taxon>
        <taxon>Stenosarchaea group</taxon>
        <taxon>Halobacteria</taxon>
        <taxon>Halobacteriales</taxon>
        <taxon>Haloarculaceae</taxon>
        <taxon>Haloarcula</taxon>
    </lineage>
</organism>
<comment type="caution">
    <text evidence="6">The sequence shown here is derived from an EMBL/GenBank/DDBJ whole genome shotgun (WGS) entry which is preliminary data.</text>
</comment>
<keyword evidence="1" id="KW-0001">2Fe-2S</keyword>
<evidence type="ECO:0000256" key="4">
    <source>
        <dbReference type="ARBA" id="ARBA00023014"/>
    </source>
</evidence>
<sequence>MHQLTTVEAVHEDGSYLFTAEDPYGDPEEVILVPCKDGVAAWVNRCTHENQPFDTGQGVPMRDGEIICPRHGSLFDACDGDCDNGEAAGTTLPDIDIAERHGTIFLIDDDYEFMHEGGIDDDGGPSSTSHLQL</sequence>
<dbReference type="Pfam" id="PF00355">
    <property type="entry name" value="Rieske"/>
    <property type="match status" value="1"/>
</dbReference>
<keyword evidence="3" id="KW-0408">Iron</keyword>
<protein>
    <submittedName>
        <fullName evidence="6">Rieske (2Fe-2S) protein</fullName>
    </submittedName>
</protein>
<dbReference type="InterPro" id="IPR036922">
    <property type="entry name" value="Rieske_2Fe-2S_sf"/>
</dbReference>
<evidence type="ECO:0000256" key="1">
    <source>
        <dbReference type="ARBA" id="ARBA00022714"/>
    </source>
</evidence>
<feature type="domain" description="Rieske" evidence="5">
    <location>
        <begin position="28"/>
        <end position="106"/>
    </location>
</feature>
<dbReference type="GO" id="GO:0051537">
    <property type="term" value="F:2 iron, 2 sulfur cluster binding"/>
    <property type="evidence" value="ECO:0007669"/>
    <property type="project" value="UniProtKB-KW"/>
</dbReference>
<keyword evidence="7" id="KW-1185">Reference proteome</keyword>